<proteinExistence type="predicted"/>
<accession>W1Y0V5</accession>
<organism evidence="1">
    <name type="scientific">human gut metagenome</name>
    <dbReference type="NCBI Taxonomy" id="408170"/>
    <lineage>
        <taxon>unclassified sequences</taxon>
        <taxon>metagenomes</taxon>
        <taxon>organismal metagenomes</taxon>
    </lineage>
</organism>
<protein>
    <submittedName>
        <fullName evidence="1">Transposase</fullName>
    </submittedName>
</protein>
<dbReference type="EMBL" id="AZMM01010328">
    <property type="protein sequence ID" value="ETJ35280.1"/>
    <property type="molecule type" value="Genomic_DNA"/>
</dbReference>
<gene>
    <name evidence="1" type="ORF">Q604_UNBC10328G0001</name>
</gene>
<sequence length="36" mass="4508">MIKSKLRRILEENWNEFYKKYKNRIRPSVIAEVKKV</sequence>
<evidence type="ECO:0000313" key="1">
    <source>
        <dbReference type="EMBL" id="ETJ35280.1"/>
    </source>
</evidence>
<name>W1Y0V5_9ZZZZ</name>
<dbReference type="AlphaFoldDB" id="W1Y0V5"/>
<comment type="caution">
    <text evidence="1">The sequence shown here is derived from an EMBL/GenBank/DDBJ whole genome shotgun (WGS) entry which is preliminary data.</text>
</comment>
<reference evidence="1" key="1">
    <citation type="submission" date="2013-12" db="EMBL/GenBank/DDBJ databases">
        <title>A Varibaculum cambriense genome reconstructed from a premature infant gut community with otherwise low bacterial novelty that shifts toward anaerobic metabolism during the third week of life.</title>
        <authorList>
            <person name="Brown C.T."/>
            <person name="Sharon I."/>
            <person name="Thomas B.C."/>
            <person name="Castelle C.J."/>
            <person name="Morowitz M.J."/>
            <person name="Banfield J.F."/>
        </authorList>
    </citation>
    <scope>NUCLEOTIDE SEQUENCE</scope>
</reference>
<feature type="non-terminal residue" evidence="1">
    <location>
        <position position="36"/>
    </location>
</feature>